<reference evidence="1" key="1">
    <citation type="submission" date="2020-05" db="EMBL/GenBank/DDBJ databases">
        <title>Phylogenomic resolution of chytrid fungi.</title>
        <authorList>
            <person name="Stajich J.E."/>
            <person name="Amses K."/>
            <person name="Simmons R."/>
            <person name="Seto K."/>
            <person name="Myers J."/>
            <person name="Bonds A."/>
            <person name="Quandt C.A."/>
            <person name="Barry K."/>
            <person name="Liu P."/>
            <person name="Grigoriev I."/>
            <person name="Longcore J.E."/>
            <person name="James T.Y."/>
        </authorList>
    </citation>
    <scope>NUCLEOTIDE SEQUENCE</scope>
    <source>
        <strain evidence="1">JEL0318</strain>
    </source>
</reference>
<comment type="caution">
    <text evidence="1">The sequence shown here is derived from an EMBL/GenBank/DDBJ whole genome shotgun (WGS) entry which is preliminary data.</text>
</comment>
<accession>A0AAD5SB17</accession>
<organism evidence="1 2">
    <name type="scientific">Rhizophlyctis rosea</name>
    <dbReference type="NCBI Taxonomy" id="64517"/>
    <lineage>
        <taxon>Eukaryota</taxon>
        <taxon>Fungi</taxon>
        <taxon>Fungi incertae sedis</taxon>
        <taxon>Chytridiomycota</taxon>
        <taxon>Chytridiomycota incertae sedis</taxon>
        <taxon>Chytridiomycetes</taxon>
        <taxon>Rhizophlyctidales</taxon>
        <taxon>Rhizophlyctidaceae</taxon>
        <taxon>Rhizophlyctis</taxon>
    </lineage>
</organism>
<keyword evidence="2" id="KW-1185">Reference proteome</keyword>
<proteinExistence type="predicted"/>
<gene>
    <name evidence="1" type="ORF">HK097_007851</name>
</gene>
<evidence type="ECO:0000313" key="1">
    <source>
        <dbReference type="EMBL" id="KAJ3051170.1"/>
    </source>
</evidence>
<dbReference type="EMBL" id="JADGJD010000426">
    <property type="protein sequence ID" value="KAJ3051170.1"/>
    <property type="molecule type" value="Genomic_DNA"/>
</dbReference>
<evidence type="ECO:0000313" key="2">
    <source>
        <dbReference type="Proteomes" id="UP001212841"/>
    </source>
</evidence>
<name>A0AAD5SB17_9FUNG</name>
<protein>
    <submittedName>
        <fullName evidence="1">Uncharacterized protein</fullName>
    </submittedName>
</protein>
<dbReference type="Proteomes" id="UP001212841">
    <property type="component" value="Unassembled WGS sequence"/>
</dbReference>
<sequence length="136" mass="15600">MSYVFTKWFRTDFYILKRGRAQAFGKLLVKFLDRRRYASKLQNVRYLISSKECAIRVGEVLQVVRDAEVEKYGLCRGVELHNNGTVLTFDYAIWQKSTPFTPGGPGGHENVAAALVNRNGYCLMLVEANDQFVVLW</sequence>
<dbReference type="AlphaFoldDB" id="A0AAD5SB17"/>